<evidence type="ECO:0000256" key="1">
    <source>
        <dbReference type="SAM" id="Phobius"/>
    </source>
</evidence>
<protein>
    <submittedName>
        <fullName evidence="2">Uncharacterized protein</fullName>
    </submittedName>
</protein>
<dbReference type="AlphaFoldDB" id="A0A0G3LY54"/>
<gene>
    <name evidence="2" type="ORF">OK18_00495</name>
</gene>
<evidence type="ECO:0000313" key="3">
    <source>
        <dbReference type="Proteomes" id="UP000035213"/>
    </source>
</evidence>
<keyword evidence="1" id="KW-0812">Transmembrane</keyword>
<evidence type="ECO:0000313" key="2">
    <source>
        <dbReference type="EMBL" id="AKK71315.1"/>
    </source>
</evidence>
<dbReference type="Proteomes" id="UP000035213">
    <property type="component" value="Chromosome"/>
</dbReference>
<dbReference type="EMBL" id="CP009928">
    <property type="protein sequence ID" value="AKK71315.1"/>
    <property type="molecule type" value="Genomic_DNA"/>
</dbReference>
<keyword evidence="1" id="KW-1133">Transmembrane helix</keyword>
<sequence length="59" mass="7123">MKTIFIMISDFGSYTIFFALGFFFNRHRKNTEKKMVFSPRDVMLFFANIVKTNRNQMMI</sequence>
<dbReference type="RefSeq" id="WP_053326706.1">
    <property type="nucleotide sequence ID" value="NZ_CP009928.1"/>
</dbReference>
<accession>A0A0G3LY54</accession>
<name>A0A0G3LY54_CHRGL</name>
<reference evidence="2 3" key="1">
    <citation type="submission" date="2014-11" db="EMBL/GenBank/DDBJ databases">
        <authorList>
            <person name="Park G.-S."/>
            <person name="Hong S.-J."/>
            <person name="Jung B.K."/>
            <person name="Khan A.R."/>
            <person name="Kwak Y."/>
            <person name="Shin J.-H."/>
        </authorList>
    </citation>
    <scope>NUCLEOTIDE SEQUENCE [LARGE SCALE GENOMIC DNA]</scope>
    <source>
        <strain evidence="2 3">DSM 27622</strain>
    </source>
</reference>
<keyword evidence="1" id="KW-0472">Membrane</keyword>
<dbReference type="PATRIC" id="fig|1324352.5.peg.107"/>
<proteinExistence type="predicted"/>
<feature type="transmembrane region" description="Helical" evidence="1">
    <location>
        <begin position="6"/>
        <end position="25"/>
    </location>
</feature>
<organism evidence="2 3">
    <name type="scientific">Chryseobacterium gallinarum</name>
    <dbReference type="NCBI Taxonomy" id="1324352"/>
    <lineage>
        <taxon>Bacteria</taxon>
        <taxon>Pseudomonadati</taxon>
        <taxon>Bacteroidota</taxon>
        <taxon>Flavobacteriia</taxon>
        <taxon>Flavobacteriales</taxon>
        <taxon>Weeksellaceae</taxon>
        <taxon>Chryseobacterium group</taxon>
        <taxon>Chryseobacterium</taxon>
    </lineage>
</organism>
<dbReference type="KEGG" id="cgn:OK18_00495"/>